<keyword evidence="9" id="KW-1185">Reference proteome</keyword>
<evidence type="ECO:0000256" key="1">
    <source>
        <dbReference type="ARBA" id="ARBA00022448"/>
    </source>
</evidence>
<dbReference type="EMBL" id="BMIG01000013">
    <property type="protein sequence ID" value="GGB08367.1"/>
    <property type="molecule type" value="Genomic_DNA"/>
</dbReference>
<dbReference type="SMART" id="SM00382">
    <property type="entry name" value="AAA"/>
    <property type="match status" value="1"/>
</dbReference>
<dbReference type="Proteomes" id="UP000620596">
    <property type="component" value="Unassembled WGS sequence"/>
</dbReference>
<dbReference type="PANTHER" id="PTHR42794:SF1">
    <property type="entry name" value="HEMIN IMPORT ATP-BINDING PROTEIN HMUV"/>
    <property type="match status" value="1"/>
</dbReference>
<evidence type="ECO:0000313" key="9">
    <source>
        <dbReference type="Proteomes" id="UP000620596"/>
    </source>
</evidence>
<evidence type="ECO:0000256" key="6">
    <source>
        <dbReference type="ARBA" id="ARBA00037066"/>
    </source>
</evidence>
<dbReference type="AlphaFoldDB" id="A0A916SQH6"/>
<keyword evidence="2" id="KW-1003">Cell membrane</keyword>
<dbReference type="InterPro" id="IPR003439">
    <property type="entry name" value="ABC_transporter-like_ATP-bd"/>
</dbReference>
<evidence type="ECO:0000313" key="8">
    <source>
        <dbReference type="EMBL" id="GGB08367.1"/>
    </source>
</evidence>
<dbReference type="NCBIfam" id="NF010068">
    <property type="entry name" value="PRK13548.1"/>
    <property type="match status" value="1"/>
</dbReference>
<organism evidence="8 9">
    <name type="scientific">Polaromonas eurypsychrophila</name>
    <dbReference type="NCBI Taxonomy" id="1614635"/>
    <lineage>
        <taxon>Bacteria</taxon>
        <taxon>Pseudomonadati</taxon>
        <taxon>Pseudomonadota</taxon>
        <taxon>Betaproteobacteria</taxon>
        <taxon>Burkholderiales</taxon>
        <taxon>Comamonadaceae</taxon>
        <taxon>Polaromonas</taxon>
    </lineage>
</organism>
<dbReference type="CDD" id="cd03214">
    <property type="entry name" value="ABC_Iron-Siderophores_B12_Hemin"/>
    <property type="match status" value="1"/>
</dbReference>
<keyword evidence="1" id="KW-0813">Transport</keyword>
<sequence>MNARNFSDLTEGVLEAVGVGVEMPGKTLLRNTSACFNAGQVTAILGPNGAGKSTLLSLLTGQREPVNGLVRLGGQPLAAHPRERLARVRACVAQETQVAFDFTVQEVVELGRYPHRRHPSRQEAHIVAQAMQATAVDHLAKRALNTLSGGEKARAHLARALAQVWEPMVGIAGQSQTRWLLLDEPTAALDLQHQHRMLQLVRDWAVGQGVGVVAVLHDLNLALRYSDRCVVLQEGEVVAGGASAQVLTPECIAQVWGVRAQAVPIQDGAAPCHQYVFGPSTLFEGQISL</sequence>
<gene>
    <name evidence="8" type="primary">hmuV</name>
    <name evidence="8" type="ORF">GCM10011496_31600</name>
</gene>
<comment type="caution">
    <text evidence="8">The sequence shown here is derived from an EMBL/GenBank/DDBJ whole genome shotgun (WGS) entry which is preliminary data.</text>
</comment>
<name>A0A916SQH6_9BURK</name>
<dbReference type="GO" id="GO:0016887">
    <property type="term" value="F:ATP hydrolysis activity"/>
    <property type="evidence" value="ECO:0007669"/>
    <property type="project" value="InterPro"/>
</dbReference>
<dbReference type="PANTHER" id="PTHR42794">
    <property type="entry name" value="HEMIN IMPORT ATP-BINDING PROTEIN HMUV"/>
    <property type="match status" value="1"/>
</dbReference>
<dbReference type="InterPro" id="IPR027417">
    <property type="entry name" value="P-loop_NTPase"/>
</dbReference>
<reference evidence="8" key="2">
    <citation type="submission" date="2020-09" db="EMBL/GenBank/DDBJ databases">
        <authorList>
            <person name="Sun Q."/>
            <person name="Zhou Y."/>
        </authorList>
    </citation>
    <scope>NUCLEOTIDE SEQUENCE</scope>
    <source>
        <strain evidence="8">CGMCC 1.15322</strain>
    </source>
</reference>
<keyword evidence="5" id="KW-1278">Translocase</keyword>
<protein>
    <submittedName>
        <fullName evidence="8">Hemin import ATP-binding protein HmuV</fullName>
    </submittedName>
</protein>
<evidence type="ECO:0000259" key="7">
    <source>
        <dbReference type="PROSITE" id="PS50893"/>
    </source>
</evidence>
<accession>A0A916SQH6</accession>
<evidence type="ECO:0000256" key="3">
    <source>
        <dbReference type="ARBA" id="ARBA00022741"/>
    </source>
</evidence>
<dbReference type="SUPFAM" id="SSF52540">
    <property type="entry name" value="P-loop containing nucleoside triphosphate hydrolases"/>
    <property type="match status" value="1"/>
</dbReference>
<dbReference type="PROSITE" id="PS50893">
    <property type="entry name" value="ABC_TRANSPORTER_2"/>
    <property type="match status" value="1"/>
</dbReference>
<keyword evidence="2" id="KW-0472">Membrane</keyword>
<evidence type="ECO:0000256" key="2">
    <source>
        <dbReference type="ARBA" id="ARBA00022475"/>
    </source>
</evidence>
<dbReference type="InterPro" id="IPR003593">
    <property type="entry name" value="AAA+_ATPase"/>
</dbReference>
<evidence type="ECO:0000256" key="5">
    <source>
        <dbReference type="ARBA" id="ARBA00022967"/>
    </source>
</evidence>
<evidence type="ECO:0000256" key="4">
    <source>
        <dbReference type="ARBA" id="ARBA00022840"/>
    </source>
</evidence>
<keyword evidence="4 8" id="KW-0067">ATP-binding</keyword>
<feature type="domain" description="ABC transporter" evidence="7">
    <location>
        <begin position="14"/>
        <end position="259"/>
    </location>
</feature>
<dbReference type="GO" id="GO:0005524">
    <property type="term" value="F:ATP binding"/>
    <property type="evidence" value="ECO:0007669"/>
    <property type="project" value="UniProtKB-KW"/>
</dbReference>
<reference evidence="8" key="1">
    <citation type="journal article" date="2014" name="Int. J. Syst. Evol. Microbiol.">
        <title>Complete genome sequence of Corynebacterium casei LMG S-19264T (=DSM 44701T), isolated from a smear-ripened cheese.</title>
        <authorList>
            <consortium name="US DOE Joint Genome Institute (JGI-PGF)"/>
            <person name="Walter F."/>
            <person name="Albersmeier A."/>
            <person name="Kalinowski J."/>
            <person name="Ruckert C."/>
        </authorList>
    </citation>
    <scope>NUCLEOTIDE SEQUENCE</scope>
    <source>
        <strain evidence="8">CGMCC 1.15322</strain>
    </source>
</reference>
<dbReference type="Pfam" id="PF00005">
    <property type="entry name" value="ABC_tran"/>
    <property type="match status" value="1"/>
</dbReference>
<comment type="function">
    <text evidence="6">Part of the ABC transporter complex HmuTUV involved in hemin import. Responsible for energy coupling to the transport system.</text>
</comment>
<keyword evidence="3" id="KW-0547">Nucleotide-binding</keyword>
<dbReference type="RefSeq" id="WP_188709473.1">
    <property type="nucleotide sequence ID" value="NZ_BMIG01000013.1"/>
</dbReference>
<dbReference type="Gene3D" id="3.40.50.300">
    <property type="entry name" value="P-loop containing nucleotide triphosphate hydrolases"/>
    <property type="match status" value="1"/>
</dbReference>
<proteinExistence type="predicted"/>